<protein>
    <submittedName>
        <fullName evidence="1">Uncharacterized protein</fullName>
    </submittedName>
</protein>
<gene>
    <name evidence="1" type="ORF">BRAA09T37404Z</name>
</gene>
<sequence length="46" mass="5297">MFFSLPLAVNPTLLPVSFHCFLLRRNSPEMPQIESRFATVFLSRDA</sequence>
<reference evidence="1" key="1">
    <citation type="submission" date="2018-11" db="EMBL/GenBank/DDBJ databases">
        <authorList>
            <consortium name="Genoscope - CEA"/>
            <person name="William W."/>
        </authorList>
    </citation>
    <scope>NUCLEOTIDE SEQUENCE</scope>
</reference>
<dbReference type="AlphaFoldDB" id="A0A3P5YER3"/>
<evidence type="ECO:0000313" key="1">
    <source>
        <dbReference type="EMBL" id="VDC59793.1"/>
    </source>
</evidence>
<organism evidence="1">
    <name type="scientific">Brassica campestris</name>
    <name type="common">Field mustard</name>
    <dbReference type="NCBI Taxonomy" id="3711"/>
    <lineage>
        <taxon>Eukaryota</taxon>
        <taxon>Viridiplantae</taxon>
        <taxon>Streptophyta</taxon>
        <taxon>Embryophyta</taxon>
        <taxon>Tracheophyta</taxon>
        <taxon>Spermatophyta</taxon>
        <taxon>Magnoliopsida</taxon>
        <taxon>eudicotyledons</taxon>
        <taxon>Gunneridae</taxon>
        <taxon>Pentapetalae</taxon>
        <taxon>rosids</taxon>
        <taxon>malvids</taxon>
        <taxon>Brassicales</taxon>
        <taxon>Brassicaceae</taxon>
        <taxon>Brassiceae</taxon>
        <taxon>Brassica</taxon>
    </lineage>
</organism>
<accession>A0A3P5YER3</accession>
<dbReference type="EMBL" id="LR031568">
    <property type="protein sequence ID" value="VDC59793.1"/>
    <property type="molecule type" value="Genomic_DNA"/>
</dbReference>
<proteinExistence type="predicted"/>
<name>A0A3P5YER3_BRACM</name>